<dbReference type="RefSeq" id="XP_043122012.1">
    <property type="nucleotide sequence ID" value="XM_043266077.1"/>
</dbReference>
<feature type="compositionally biased region" description="Low complexity" evidence="8">
    <location>
        <begin position="220"/>
        <end position="234"/>
    </location>
</feature>
<evidence type="ECO:0000313" key="10">
    <source>
        <dbReference type="EMBL" id="GIJ98825.1"/>
    </source>
</evidence>
<feature type="domain" description="NUDE" evidence="9">
    <location>
        <begin position="134"/>
        <end position="307"/>
    </location>
</feature>
<dbReference type="Pfam" id="PF04880">
    <property type="entry name" value="NUDE_C"/>
    <property type="match status" value="1"/>
</dbReference>
<dbReference type="GO" id="GO:0008017">
    <property type="term" value="F:microtubule binding"/>
    <property type="evidence" value="ECO:0007669"/>
    <property type="project" value="InterPro"/>
</dbReference>
<comment type="caution">
    <text evidence="10">The sequence shown here is derived from an EMBL/GenBank/DDBJ whole genome shotgun (WGS) entry which is preliminary data.</text>
</comment>
<reference evidence="10 11" key="1">
    <citation type="submission" date="2021-02" db="EMBL/GenBank/DDBJ databases">
        <title>Pan-genome distribution and transcriptional activeness of fungal secondary metabolism genes in Aspergillus section Fumigati.</title>
        <authorList>
            <person name="Takahashi H."/>
            <person name="Umemura M."/>
            <person name="Ninomiya A."/>
            <person name="Kusuya Y."/>
            <person name="Urayama S."/>
            <person name="Shimizu M."/>
            <person name="Watanabe A."/>
            <person name="Kamei K."/>
            <person name="Yaguchi T."/>
            <person name="Hagiwara D."/>
        </authorList>
    </citation>
    <scope>NUCLEOTIDE SEQUENCE [LARGE SCALE GENOMIC DNA]</scope>
    <source>
        <strain evidence="10 11">IFM 47045</strain>
    </source>
</reference>
<protein>
    <submittedName>
        <fullName evidence="10">NADH:ubiquinone oxidoreductase</fullName>
    </submittedName>
</protein>
<keyword evidence="4" id="KW-0493">Microtubule</keyword>
<keyword evidence="11" id="KW-1185">Reference proteome</keyword>
<feature type="compositionally biased region" description="Basic and acidic residues" evidence="8">
    <location>
        <begin position="577"/>
        <end position="599"/>
    </location>
</feature>
<evidence type="ECO:0000256" key="7">
    <source>
        <dbReference type="SAM" id="Coils"/>
    </source>
</evidence>
<evidence type="ECO:0000259" key="9">
    <source>
        <dbReference type="Pfam" id="PF04880"/>
    </source>
</evidence>
<feature type="compositionally biased region" description="Polar residues" evidence="8">
    <location>
        <begin position="1"/>
        <end position="20"/>
    </location>
</feature>
<dbReference type="GO" id="GO:0000776">
    <property type="term" value="C:kinetochore"/>
    <property type="evidence" value="ECO:0007669"/>
    <property type="project" value="TreeGrafter"/>
</dbReference>
<feature type="compositionally biased region" description="Low complexity" evidence="8">
    <location>
        <begin position="447"/>
        <end position="474"/>
    </location>
</feature>
<feature type="compositionally biased region" description="Low complexity" evidence="8">
    <location>
        <begin position="382"/>
        <end position="392"/>
    </location>
</feature>
<evidence type="ECO:0000256" key="6">
    <source>
        <dbReference type="ARBA" id="ARBA00023212"/>
    </source>
</evidence>
<evidence type="ECO:0000256" key="1">
    <source>
        <dbReference type="ARBA" id="ARBA00004245"/>
    </source>
</evidence>
<dbReference type="GO" id="GO:0005874">
    <property type="term" value="C:microtubule"/>
    <property type="evidence" value="ECO:0007669"/>
    <property type="project" value="UniProtKB-KW"/>
</dbReference>
<evidence type="ECO:0000256" key="8">
    <source>
        <dbReference type="SAM" id="MobiDB-lite"/>
    </source>
</evidence>
<dbReference type="GO" id="GO:0007020">
    <property type="term" value="P:microtubule nucleation"/>
    <property type="evidence" value="ECO:0007669"/>
    <property type="project" value="TreeGrafter"/>
</dbReference>
<keyword evidence="5 7" id="KW-0175">Coiled coil</keyword>
<dbReference type="Proteomes" id="UP000710440">
    <property type="component" value="Unassembled WGS sequence"/>
</dbReference>
<evidence type="ECO:0000256" key="2">
    <source>
        <dbReference type="ARBA" id="ARBA00007429"/>
    </source>
</evidence>
<sequence>MPSADGSSSARPNGTSSRSDQLAWYKTQYEQLEAELADFQASSRELEAELEKDIEASEKRERLLKEKVDSLKYEVEEWKTKYKQSKSEGNSAQNTLQKEITTLRDANRTLQLKLRDIEVANDDYERQARHTTSSLEDLESKYNVAIERAVLLEEEIRTGEQERENLRIENQRLRDELSDLKIETEIIHEKLRHAELQNSRRRKPLSLRSPSTPQTPDLFSRSPASSIVSSPLFSTPTLKTSLMSATATPPSPPISESSSSLRKSMNAMPGFPLQKASASDSSFGTRSLHGSKTQKYNNHSRATSYAFTNNRPTPSATNRPSLPKPKPKPNENTNKNNNSNARSSGLPTSGSLYQIRGLIGKMQKLEERVQSAKSKLPPPSDSPSRTSSRSGSIMGESPVASTITARRNSRKRLSGSSFSSSIRDGDSVPSYAPHSRPSFGARTQGDSRPSSRTSYSSHSSVSHSTHPSVTPSTRPESRQSRTKTPLGHYSTNPTTESRRPRSSLSNPSNQNGVVNGMAHIDEDEDLAMHMSLKARISEIRETRLPSISTPTGLKKRTPSGISGIPAPRTLRTSTGFDRLEGDMGPPERKSKISDLGETY</sequence>
<dbReference type="InterPro" id="IPR033494">
    <property type="entry name" value="NUDE"/>
</dbReference>
<feature type="region of interest" description="Disordered" evidence="8">
    <location>
        <begin position="363"/>
        <end position="514"/>
    </location>
</feature>
<keyword evidence="6" id="KW-0206">Cytoskeleton</keyword>
<keyword evidence="3" id="KW-0963">Cytoplasm</keyword>
<comment type="subcellular location">
    <subcellularLocation>
        <location evidence="1">Cytoplasm</location>
        <location evidence="1">Cytoskeleton</location>
    </subcellularLocation>
</comment>
<feature type="compositionally biased region" description="Polar residues" evidence="8">
    <location>
        <begin position="276"/>
        <end position="317"/>
    </location>
</feature>
<gene>
    <name evidence="10" type="ORF">Aspvir_000946</name>
</gene>
<name>A0A9P3F282_ASPVI</name>
<dbReference type="GO" id="GO:0000132">
    <property type="term" value="P:establishment of mitotic spindle orientation"/>
    <property type="evidence" value="ECO:0007669"/>
    <property type="project" value="TreeGrafter"/>
</dbReference>
<dbReference type="GO" id="GO:0047496">
    <property type="term" value="P:vesicle transport along microtubule"/>
    <property type="evidence" value="ECO:0007669"/>
    <property type="project" value="TreeGrafter"/>
</dbReference>
<evidence type="ECO:0000313" key="11">
    <source>
        <dbReference type="Proteomes" id="UP000710440"/>
    </source>
</evidence>
<feature type="region of interest" description="Disordered" evidence="8">
    <location>
        <begin position="547"/>
        <end position="599"/>
    </location>
</feature>
<dbReference type="InterPro" id="IPR006964">
    <property type="entry name" value="NUDE_dom"/>
</dbReference>
<dbReference type="GO" id="GO:0007059">
    <property type="term" value="P:chromosome segregation"/>
    <property type="evidence" value="ECO:0007669"/>
    <property type="project" value="TreeGrafter"/>
</dbReference>
<dbReference type="OrthoDB" id="5877028at2759"/>
<comment type="similarity">
    <text evidence="2">Belongs to the nudE family.</text>
</comment>
<dbReference type="PANTHER" id="PTHR10921:SF1">
    <property type="entry name" value="NUCLEAR DISTRIBUTION PROTEIN NUDE HOMOLOG"/>
    <property type="match status" value="1"/>
</dbReference>
<dbReference type="Gene3D" id="6.10.250.1080">
    <property type="match status" value="1"/>
</dbReference>
<evidence type="ECO:0000256" key="3">
    <source>
        <dbReference type="ARBA" id="ARBA00022490"/>
    </source>
</evidence>
<evidence type="ECO:0000256" key="4">
    <source>
        <dbReference type="ARBA" id="ARBA00022701"/>
    </source>
</evidence>
<proteinExistence type="inferred from homology"/>
<evidence type="ECO:0000256" key="5">
    <source>
        <dbReference type="ARBA" id="ARBA00023054"/>
    </source>
</evidence>
<feature type="coiled-coil region" evidence="7">
    <location>
        <begin position="22"/>
        <end position="190"/>
    </location>
</feature>
<feature type="region of interest" description="Disordered" evidence="8">
    <location>
        <begin position="1"/>
        <end position="22"/>
    </location>
</feature>
<dbReference type="PANTHER" id="PTHR10921">
    <property type="entry name" value="NUCLEAR DISTRIBUTION PROTEIN NUDE HOMOLOG 1"/>
    <property type="match status" value="1"/>
</dbReference>
<dbReference type="AlphaFoldDB" id="A0A9P3F282"/>
<accession>A0A9P3F282</accession>
<dbReference type="GO" id="GO:0051642">
    <property type="term" value="P:centrosome localization"/>
    <property type="evidence" value="ECO:0007669"/>
    <property type="project" value="TreeGrafter"/>
</dbReference>
<feature type="region of interest" description="Disordered" evidence="8">
    <location>
        <begin position="195"/>
        <end position="351"/>
    </location>
</feature>
<dbReference type="EMBL" id="BOPL01000001">
    <property type="protein sequence ID" value="GIJ98825.1"/>
    <property type="molecule type" value="Genomic_DNA"/>
</dbReference>
<organism evidence="10 11">
    <name type="scientific">Aspergillus viridinutans</name>
    <dbReference type="NCBI Taxonomy" id="75553"/>
    <lineage>
        <taxon>Eukaryota</taxon>
        <taxon>Fungi</taxon>
        <taxon>Dikarya</taxon>
        <taxon>Ascomycota</taxon>
        <taxon>Pezizomycotina</taxon>
        <taxon>Eurotiomycetes</taxon>
        <taxon>Eurotiomycetidae</taxon>
        <taxon>Eurotiales</taxon>
        <taxon>Aspergillaceae</taxon>
        <taxon>Aspergillus</taxon>
        <taxon>Aspergillus subgen. Fumigati</taxon>
    </lineage>
</organism>
<dbReference type="GeneID" id="66928928"/>
<dbReference type="GO" id="GO:0005871">
    <property type="term" value="C:kinesin complex"/>
    <property type="evidence" value="ECO:0007669"/>
    <property type="project" value="TreeGrafter"/>
</dbReference>
<feature type="compositionally biased region" description="Low complexity" evidence="8">
    <location>
        <begin position="330"/>
        <end position="344"/>
    </location>
</feature>
<feature type="compositionally biased region" description="Low complexity" evidence="8">
    <location>
        <begin position="241"/>
        <end position="265"/>
    </location>
</feature>